<comment type="function">
    <text evidence="1">Required for the efficient initiation of filament assembly.</text>
</comment>
<protein>
    <submittedName>
        <fullName evidence="4">Flagellar protein FlgN</fullName>
    </submittedName>
</protein>
<gene>
    <name evidence="4" type="ORF">FM038_000395</name>
</gene>
<dbReference type="Pfam" id="PF05130">
    <property type="entry name" value="FlgN"/>
    <property type="match status" value="1"/>
</dbReference>
<evidence type="ECO:0000256" key="2">
    <source>
        <dbReference type="ARBA" id="ARBA00007703"/>
    </source>
</evidence>
<comment type="similarity">
    <text evidence="2">Belongs to the FlgN family.</text>
</comment>
<dbReference type="Gene3D" id="1.20.58.300">
    <property type="entry name" value="FlgN-like"/>
    <property type="match status" value="1"/>
</dbReference>
<name>A0ABX6VC73_9GAMM</name>
<keyword evidence="4" id="KW-0969">Cilium</keyword>
<dbReference type="InterPro" id="IPR007809">
    <property type="entry name" value="FlgN-like"/>
</dbReference>
<evidence type="ECO:0000256" key="3">
    <source>
        <dbReference type="ARBA" id="ARBA00022795"/>
    </source>
</evidence>
<accession>A0ABX6VC73</accession>
<keyword evidence="4" id="KW-0282">Flagellum</keyword>
<evidence type="ECO:0000313" key="4">
    <source>
        <dbReference type="EMBL" id="QPG60283.1"/>
    </source>
</evidence>
<keyword evidence="4" id="KW-0966">Cell projection</keyword>
<keyword evidence="5" id="KW-1185">Reference proteome</keyword>
<dbReference type="InterPro" id="IPR036679">
    <property type="entry name" value="FlgN-like_sf"/>
</dbReference>
<keyword evidence="3" id="KW-1005">Bacterial flagellum biogenesis</keyword>
<dbReference type="Proteomes" id="UP000316416">
    <property type="component" value="Chromosome"/>
</dbReference>
<sequence>MTSKKEIVQTLVRGIRQDIESYKQLKSLLKRQRELMQRRDNAGLQYHNDHQTCLCDELMIKAKKRSDSLQQLGFSGDAKGMERLISKLPKQSGIQVSLLWDNLLAVVRESQQANEANGNLLVSQQTVINSLLNSGSDTVTDYGEKRGI</sequence>
<organism evidence="4 5">
    <name type="scientific">Shewanella eurypsychrophilus</name>
    <dbReference type="NCBI Taxonomy" id="2593656"/>
    <lineage>
        <taxon>Bacteria</taxon>
        <taxon>Pseudomonadati</taxon>
        <taxon>Pseudomonadota</taxon>
        <taxon>Gammaproteobacteria</taxon>
        <taxon>Alteromonadales</taxon>
        <taxon>Shewanellaceae</taxon>
        <taxon>Shewanella</taxon>
    </lineage>
</organism>
<evidence type="ECO:0000313" key="5">
    <source>
        <dbReference type="Proteomes" id="UP000316416"/>
    </source>
</evidence>
<dbReference type="EMBL" id="CP045503">
    <property type="protein sequence ID" value="QPG60283.1"/>
    <property type="molecule type" value="Genomic_DNA"/>
</dbReference>
<reference evidence="4" key="1">
    <citation type="submission" date="2021-07" db="EMBL/GenBank/DDBJ databases">
        <title>Shewanella sp. YLB-07 whole genome sequence.</title>
        <authorList>
            <person name="Yu L."/>
        </authorList>
    </citation>
    <scope>NUCLEOTIDE SEQUENCE</scope>
    <source>
        <strain evidence="4">YLB-08</strain>
    </source>
</reference>
<evidence type="ECO:0000256" key="1">
    <source>
        <dbReference type="ARBA" id="ARBA00002397"/>
    </source>
</evidence>
<proteinExistence type="inferred from homology"/>
<dbReference type="SUPFAM" id="SSF140566">
    <property type="entry name" value="FlgN-like"/>
    <property type="match status" value="1"/>
</dbReference>